<evidence type="ECO:0000313" key="7">
    <source>
        <dbReference type="EMBL" id="CAF3758847.1"/>
    </source>
</evidence>
<dbReference type="EMBL" id="CAJOAZ010001065">
    <property type="protein sequence ID" value="CAF3758847.1"/>
    <property type="molecule type" value="Genomic_DNA"/>
</dbReference>
<dbReference type="EMBL" id="CAJOAY010006169">
    <property type="protein sequence ID" value="CAF4132216.1"/>
    <property type="molecule type" value="Genomic_DNA"/>
</dbReference>
<dbReference type="AlphaFoldDB" id="A0A819X753"/>
<comment type="similarity">
    <text evidence="2">Belongs to the UPF0220 family.</text>
</comment>
<comment type="subcellular location">
    <subcellularLocation>
        <location evidence="1">Membrane</location>
        <topology evidence="1">Multi-pass membrane protein</topology>
    </subcellularLocation>
</comment>
<dbReference type="Proteomes" id="UP000663881">
    <property type="component" value="Unassembled WGS sequence"/>
</dbReference>
<dbReference type="Pfam" id="PF05255">
    <property type="entry name" value="UPF0220"/>
    <property type="match status" value="1"/>
</dbReference>
<evidence type="ECO:0000256" key="5">
    <source>
        <dbReference type="ARBA" id="ARBA00023136"/>
    </source>
</evidence>
<evidence type="ECO:0000256" key="2">
    <source>
        <dbReference type="ARBA" id="ARBA00005335"/>
    </source>
</evidence>
<reference evidence="8" key="1">
    <citation type="submission" date="2021-02" db="EMBL/GenBank/DDBJ databases">
        <authorList>
            <person name="Nowell W R."/>
        </authorList>
    </citation>
    <scope>NUCLEOTIDE SEQUENCE</scope>
</reference>
<evidence type="ECO:0000256" key="6">
    <source>
        <dbReference type="SAM" id="Phobius"/>
    </source>
</evidence>
<name>A0A819X753_9BILA</name>
<evidence type="ECO:0000256" key="3">
    <source>
        <dbReference type="ARBA" id="ARBA00022692"/>
    </source>
</evidence>
<dbReference type="GO" id="GO:0016020">
    <property type="term" value="C:membrane"/>
    <property type="evidence" value="ECO:0007669"/>
    <property type="project" value="UniProtKB-SubCell"/>
</dbReference>
<dbReference type="Proteomes" id="UP000663844">
    <property type="component" value="Unassembled WGS sequence"/>
</dbReference>
<keyword evidence="3 6" id="KW-0812">Transmembrane</keyword>
<organism evidence="8 9">
    <name type="scientific">Adineta steineri</name>
    <dbReference type="NCBI Taxonomy" id="433720"/>
    <lineage>
        <taxon>Eukaryota</taxon>
        <taxon>Metazoa</taxon>
        <taxon>Spiralia</taxon>
        <taxon>Gnathifera</taxon>
        <taxon>Rotifera</taxon>
        <taxon>Eurotatoria</taxon>
        <taxon>Bdelloidea</taxon>
        <taxon>Adinetida</taxon>
        <taxon>Adinetidae</taxon>
        <taxon>Adineta</taxon>
    </lineage>
</organism>
<proteinExistence type="inferred from homology"/>
<gene>
    <name evidence="8" type="ORF">OKA104_LOCUS37298</name>
    <name evidence="7" type="ORF">OXD698_LOCUS15896</name>
</gene>
<feature type="transmembrane region" description="Helical" evidence="6">
    <location>
        <begin position="46"/>
        <end position="68"/>
    </location>
</feature>
<keyword evidence="4 6" id="KW-1133">Transmembrane helix</keyword>
<evidence type="ECO:0000313" key="8">
    <source>
        <dbReference type="EMBL" id="CAF4132216.1"/>
    </source>
</evidence>
<sequence length="161" mass="18504">MFFTSNDPFSNNIKKNNYIIAFLSGIITGIAWWIVIDILVRSTEDLFSRIYILPGIIITLMLIIIHFIPNTAIQDENNLINLFNNDGHSIKCARFFLFLIFLIIFSAVIASVWIFIADYISTNKTNKKLTYVQWFGAGNMLFTILLAIASLLNRFGRKEIE</sequence>
<accession>A0A819X753</accession>
<comment type="caution">
    <text evidence="8">The sequence shown here is derived from an EMBL/GenBank/DDBJ whole genome shotgun (WGS) entry which is preliminary data.</text>
</comment>
<dbReference type="PANTHER" id="PTHR13180">
    <property type="entry name" value="SMALL MEMBRANE PROTEIN-RELATED"/>
    <property type="match status" value="1"/>
</dbReference>
<feature type="transmembrane region" description="Helical" evidence="6">
    <location>
        <begin position="95"/>
        <end position="116"/>
    </location>
</feature>
<dbReference type="InterPro" id="IPR007919">
    <property type="entry name" value="UPF0220"/>
</dbReference>
<evidence type="ECO:0000313" key="9">
    <source>
        <dbReference type="Proteomes" id="UP000663881"/>
    </source>
</evidence>
<evidence type="ECO:0000256" key="4">
    <source>
        <dbReference type="ARBA" id="ARBA00022989"/>
    </source>
</evidence>
<feature type="transmembrane region" description="Helical" evidence="6">
    <location>
        <begin position="18"/>
        <end position="40"/>
    </location>
</feature>
<keyword evidence="5 6" id="KW-0472">Membrane</keyword>
<evidence type="ECO:0000256" key="1">
    <source>
        <dbReference type="ARBA" id="ARBA00004141"/>
    </source>
</evidence>
<feature type="transmembrane region" description="Helical" evidence="6">
    <location>
        <begin position="131"/>
        <end position="152"/>
    </location>
</feature>
<protein>
    <submittedName>
        <fullName evidence="8">Uncharacterized protein</fullName>
    </submittedName>
</protein>